<name>A0A8D2MN59_ZONAL</name>
<evidence type="ECO:0000256" key="1">
    <source>
        <dbReference type="SAM" id="MobiDB-lite"/>
    </source>
</evidence>
<organism evidence="2 3">
    <name type="scientific">Zonotrichia albicollis</name>
    <name type="common">White-throated sparrow</name>
    <name type="synonym">Fringilla albicollis</name>
    <dbReference type="NCBI Taxonomy" id="44394"/>
    <lineage>
        <taxon>Eukaryota</taxon>
        <taxon>Metazoa</taxon>
        <taxon>Chordata</taxon>
        <taxon>Craniata</taxon>
        <taxon>Vertebrata</taxon>
        <taxon>Euteleostomi</taxon>
        <taxon>Archelosauria</taxon>
        <taxon>Archosauria</taxon>
        <taxon>Dinosauria</taxon>
        <taxon>Saurischia</taxon>
        <taxon>Theropoda</taxon>
        <taxon>Coelurosauria</taxon>
        <taxon>Aves</taxon>
        <taxon>Neognathae</taxon>
        <taxon>Neoaves</taxon>
        <taxon>Telluraves</taxon>
        <taxon>Australaves</taxon>
        <taxon>Passeriformes</taxon>
        <taxon>Passerellidae</taxon>
        <taxon>Zonotrichia</taxon>
    </lineage>
</organism>
<protein>
    <submittedName>
        <fullName evidence="2">Uncharacterized protein</fullName>
    </submittedName>
</protein>
<reference evidence="2" key="1">
    <citation type="submission" date="2025-08" db="UniProtKB">
        <authorList>
            <consortium name="Ensembl"/>
        </authorList>
    </citation>
    <scope>IDENTIFICATION</scope>
</reference>
<dbReference type="Ensembl" id="ENSZALT00000013988.1">
    <property type="protein sequence ID" value="ENSZALP00000010089.1"/>
    <property type="gene ID" value="ENSZALG00000008576.1"/>
</dbReference>
<reference evidence="2" key="2">
    <citation type="submission" date="2025-09" db="UniProtKB">
        <authorList>
            <consortium name="Ensembl"/>
        </authorList>
    </citation>
    <scope>IDENTIFICATION</scope>
</reference>
<dbReference type="Proteomes" id="UP000694413">
    <property type="component" value="Unassembled WGS sequence"/>
</dbReference>
<dbReference type="AlphaFoldDB" id="A0A8D2MN59"/>
<keyword evidence="3" id="KW-1185">Reference proteome</keyword>
<evidence type="ECO:0000313" key="2">
    <source>
        <dbReference type="Ensembl" id="ENSZALP00000010089.1"/>
    </source>
</evidence>
<proteinExistence type="predicted"/>
<evidence type="ECO:0000313" key="3">
    <source>
        <dbReference type="Proteomes" id="UP000694413"/>
    </source>
</evidence>
<accession>A0A8D2MN59</accession>
<feature type="region of interest" description="Disordered" evidence="1">
    <location>
        <begin position="68"/>
        <end position="89"/>
    </location>
</feature>
<sequence length="89" mass="8806">QSSSSPEGINGYSKIMLRAMLSVPSNTQNLGNPSGCLSPVHPWAPSVLLGRPDGLGLGGESCGLWLGPPRAAGSQPGVPQGAGAQLGSA</sequence>